<dbReference type="InterPro" id="IPR051471">
    <property type="entry name" value="Bacterial_PTS_sugar_comp"/>
</dbReference>
<dbReference type="InterPro" id="IPR004701">
    <property type="entry name" value="PTS_EIIA_man-typ"/>
</dbReference>
<dbReference type="PANTHER" id="PTHR33799:SF1">
    <property type="entry name" value="PTS SYSTEM MANNOSE-SPECIFIC EIIAB COMPONENT-RELATED"/>
    <property type="match status" value="1"/>
</dbReference>
<dbReference type="PROSITE" id="PS51096">
    <property type="entry name" value="PTS_EIIA_TYPE_4"/>
    <property type="match status" value="1"/>
</dbReference>
<dbReference type="Proteomes" id="UP000051638">
    <property type="component" value="Unassembled WGS sequence"/>
</dbReference>
<dbReference type="EMBL" id="AYYI01000038">
    <property type="protein sequence ID" value="KRM97703.1"/>
    <property type="molecule type" value="Genomic_DNA"/>
</dbReference>
<evidence type="ECO:0000259" key="2">
    <source>
        <dbReference type="PROSITE" id="PS51096"/>
    </source>
</evidence>
<gene>
    <name evidence="3" type="ORF">FC24_GL001467</name>
</gene>
<keyword evidence="1" id="KW-0808">Transferase</keyword>
<dbReference type="Pfam" id="PF03610">
    <property type="entry name" value="EIIA-man"/>
    <property type="match status" value="1"/>
</dbReference>
<sequence>MIAGDNQSMTCIELLSDGVGSFREKLKKYFRNNDSVLALADVKGGTPYNEVLQYYLQSPGYIRLVSGLNLPMLLEVGTKLDQLEHLQDACELAKTSGKNGVEVAIDESNFKNDIEF</sequence>
<dbReference type="GO" id="GO:0016020">
    <property type="term" value="C:membrane"/>
    <property type="evidence" value="ECO:0007669"/>
    <property type="project" value="InterPro"/>
</dbReference>
<dbReference type="GO" id="GO:0016740">
    <property type="term" value="F:transferase activity"/>
    <property type="evidence" value="ECO:0007669"/>
    <property type="project" value="UniProtKB-KW"/>
</dbReference>
<evidence type="ECO:0000313" key="4">
    <source>
        <dbReference type="Proteomes" id="UP000051638"/>
    </source>
</evidence>
<organism evidence="3 4">
    <name type="scientific">Loigolactobacillus rennini DSM 20253</name>
    <dbReference type="NCBI Taxonomy" id="1423796"/>
    <lineage>
        <taxon>Bacteria</taxon>
        <taxon>Bacillati</taxon>
        <taxon>Bacillota</taxon>
        <taxon>Bacilli</taxon>
        <taxon>Lactobacillales</taxon>
        <taxon>Lactobacillaceae</taxon>
        <taxon>Loigolactobacillus</taxon>
    </lineage>
</organism>
<feature type="domain" description="PTS EIIA type-4" evidence="2">
    <location>
        <begin position="1"/>
        <end position="101"/>
    </location>
</feature>
<dbReference type="SUPFAM" id="SSF53062">
    <property type="entry name" value="PTS system fructose IIA component-like"/>
    <property type="match status" value="1"/>
</dbReference>
<dbReference type="STRING" id="1423796.FC24_GL001467"/>
<proteinExistence type="predicted"/>
<accession>A0A0R2D162</accession>
<evidence type="ECO:0000313" key="3">
    <source>
        <dbReference type="EMBL" id="KRM97703.1"/>
    </source>
</evidence>
<protein>
    <recommendedName>
        <fullName evidence="2">PTS EIIA type-4 domain-containing protein</fullName>
    </recommendedName>
</protein>
<dbReference type="GO" id="GO:0009401">
    <property type="term" value="P:phosphoenolpyruvate-dependent sugar phosphotransferase system"/>
    <property type="evidence" value="ECO:0007669"/>
    <property type="project" value="InterPro"/>
</dbReference>
<dbReference type="Gene3D" id="3.40.50.510">
    <property type="entry name" value="Phosphotransferase system, mannose-type IIA component"/>
    <property type="match status" value="1"/>
</dbReference>
<dbReference type="PATRIC" id="fig|1423796.3.peg.1494"/>
<keyword evidence="4" id="KW-1185">Reference proteome</keyword>
<reference evidence="3 4" key="1">
    <citation type="journal article" date="2015" name="Genome Announc.">
        <title>Expanding the biotechnology potential of lactobacilli through comparative genomics of 213 strains and associated genera.</title>
        <authorList>
            <person name="Sun Z."/>
            <person name="Harris H.M."/>
            <person name="McCann A."/>
            <person name="Guo C."/>
            <person name="Argimon S."/>
            <person name="Zhang W."/>
            <person name="Yang X."/>
            <person name="Jeffery I.B."/>
            <person name="Cooney J.C."/>
            <person name="Kagawa T.F."/>
            <person name="Liu W."/>
            <person name="Song Y."/>
            <person name="Salvetti E."/>
            <person name="Wrobel A."/>
            <person name="Rasinkangas P."/>
            <person name="Parkhill J."/>
            <person name="Rea M.C."/>
            <person name="O'Sullivan O."/>
            <person name="Ritari J."/>
            <person name="Douillard F.P."/>
            <person name="Paul Ross R."/>
            <person name="Yang R."/>
            <person name="Briner A.E."/>
            <person name="Felis G.E."/>
            <person name="de Vos W.M."/>
            <person name="Barrangou R."/>
            <person name="Klaenhammer T.R."/>
            <person name="Caufield P.W."/>
            <person name="Cui Y."/>
            <person name="Zhang H."/>
            <person name="O'Toole P.W."/>
        </authorList>
    </citation>
    <scope>NUCLEOTIDE SEQUENCE [LARGE SCALE GENOMIC DNA]</scope>
    <source>
        <strain evidence="3 4">DSM 20253</strain>
    </source>
</reference>
<name>A0A0R2D162_9LACO</name>
<dbReference type="InterPro" id="IPR036662">
    <property type="entry name" value="PTS_EIIA_man-typ_sf"/>
</dbReference>
<dbReference type="AlphaFoldDB" id="A0A0R2D162"/>
<comment type="caution">
    <text evidence="3">The sequence shown here is derived from an EMBL/GenBank/DDBJ whole genome shotgun (WGS) entry which is preliminary data.</text>
</comment>
<dbReference type="PANTHER" id="PTHR33799">
    <property type="entry name" value="PTS PERMEASE-RELATED-RELATED"/>
    <property type="match status" value="1"/>
</dbReference>
<evidence type="ECO:0000256" key="1">
    <source>
        <dbReference type="ARBA" id="ARBA00022679"/>
    </source>
</evidence>